<proteinExistence type="predicted"/>
<dbReference type="EMBL" id="BFEA01000570">
    <property type="protein sequence ID" value="GBG86554.1"/>
    <property type="molecule type" value="Genomic_DNA"/>
</dbReference>
<dbReference type="AlphaFoldDB" id="A0A388LW59"/>
<gene>
    <name evidence="1" type="ORF">CBR_g41617</name>
</gene>
<organism evidence="1 2">
    <name type="scientific">Chara braunii</name>
    <name type="common">Braun's stonewort</name>
    <dbReference type="NCBI Taxonomy" id="69332"/>
    <lineage>
        <taxon>Eukaryota</taxon>
        <taxon>Viridiplantae</taxon>
        <taxon>Streptophyta</taxon>
        <taxon>Charophyceae</taxon>
        <taxon>Charales</taxon>
        <taxon>Characeae</taxon>
        <taxon>Chara</taxon>
    </lineage>
</organism>
<protein>
    <submittedName>
        <fullName evidence="1">Uncharacterized protein</fullName>
    </submittedName>
</protein>
<accession>A0A388LW59</accession>
<keyword evidence="2" id="KW-1185">Reference proteome</keyword>
<evidence type="ECO:0000313" key="1">
    <source>
        <dbReference type="EMBL" id="GBG86554.1"/>
    </source>
</evidence>
<name>A0A388LW59_CHABU</name>
<dbReference type="Gramene" id="GBG86554">
    <property type="protein sequence ID" value="GBG86554"/>
    <property type="gene ID" value="CBR_g41617"/>
</dbReference>
<dbReference type="Proteomes" id="UP000265515">
    <property type="component" value="Unassembled WGS sequence"/>
</dbReference>
<evidence type="ECO:0000313" key="2">
    <source>
        <dbReference type="Proteomes" id="UP000265515"/>
    </source>
</evidence>
<sequence length="95" mass="11003">MEKRQGQFAEFCCVLLSHLFNLFESHHNHVQIGRNAASRHVHLFKFLYLNLEGSHLALLVNASKAQLLYAQTTVIAAHMEKSSWEDPLQRRSWNS</sequence>
<reference evidence="1 2" key="1">
    <citation type="journal article" date="2018" name="Cell">
        <title>The Chara Genome: Secondary Complexity and Implications for Plant Terrestrialization.</title>
        <authorList>
            <person name="Nishiyama T."/>
            <person name="Sakayama H."/>
            <person name="Vries J.D."/>
            <person name="Buschmann H."/>
            <person name="Saint-Marcoux D."/>
            <person name="Ullrich K.K."/>
            <person name="Haas F.B."/>
            <person name="Vanderstraeten L."/>
            <person name="Becker D."/>
            <person name="Lang D."/>
            <person name="Vosolsobe S."/>
            <person name="Rombauts S."/>
            <person name="Wilhelmsson P.K.I."/>
            <person name="Janitza P."/>
            <person name="Kern R."/>
            <person name="Heyl A."/>
            <person name="Rumpler F."/>
            <person name="Villalobos L.I.A.C."/>
            <person name="Clay J.M."/>
            <person name="Skokan R."/>
            <person name="Toyoda A."/>
            <person name="Suzuki Y."/>
            <person name="Kagoshima H."/>
            <person name="Schijlen E."/>
            <person name="Tajeshwar N."/>
            <person name="Catarino B."/>
            <person name="Hetherington A.J."/>
            <person name="Saltykova A."/>
            <person name="Bonnot C."/>
            <person name="Breuninger H."/>
            <person name="Symeonidi A."/>
            <person name="Radhakrishnan G.V."/>
            <person name="Van Nieuwerburgh F."/>
            <person name="Deforce D."/>
            <person name="Chang C."/>
            <person name="Karol K.G."/>
            <person name="Hedrich R."/>
            <person name="Ulvskov P."/>
            <person name="Glockner G."/>
            <person name="Delwiche C.F."/>
            <person name="Petrasek J."/>
            <person name="Van de Peer Y."/>
            <person name="Friml J."/>
            <person name="Beilby M."/>
            <person name="Dolan L."/>
            <person name="Kohara Y."/>
            <person name="Sugano S."/>
            <person name="Fujiyama A."/>
            <person name="Delaux P.-M."/>
            <person name="Quint M."/>
            <person name="TheiBen G."/>
            <person name="Hagemann M."/>
            <person name="Harholt J."/>
            <person name="Dunand C."/>
            <person name="Zachgo S."/>
            <person name="Langdale J."/>
            <person name="Maumus F."/>
            <person name="Straeten D.V.D."/>
            <person name="Gould S.B."/>
            <person name="Rensing S.A."/>
        </authorList>
    </citation>
    <scope>NUCLEOTIDE SEQUENCE [LARGE SCALE GENOMIC DNA]</scope>
    <source>
        <strain evidence="1 2">S276</strain>
    </source>
</reference>
<comment type="caution">
    <text evidence="1">The sequence shown here is derived from an EMBL/GenBank/DDBJ whole genome shotgun (WGS) entry which is preliminary data.</text>
</comment>